<dbReference type="GO" id="GO:0022857">
    <property type="term" value="F:transmembrane transporter activity"/>
    <property type="evidence" value="ECO:0007669"/>
    <property type="project" value="InterPro"/>
</dbReference>
<dbReference type="PANTHER" id="PTHR23501">
    <property type="entry name" value="MAJOR FACILITATOR SUPERFAMILY"/>
    <property type="match status" value="1"/>
</dbReference>
<dbReference type="InterPro" id="IPR036259">
    <property type="entry name" value="MFS_trans_sf"/>
</dbReference>
<evidence type="ECO:0000256" key="5">
    <source>
        <dbReference type="SAM" id="Phobius"/>
    </source>
</evidence>
<sequence length="474" mass="49830">MNEQKSGATTRFPWLVPLVLSVALFMENMDSTVIATSLPAIAEDIGSTPVALKLAFTAYFLALAIFIPVSSWLGDRFGPTRVFRVAILIFMLGSLGCAFATSLQGFVLARFLGGMGGAMMTPLARLMLYRITPRAGLMRATALMTIPAVAAPLMGPLIGGALTTFLSWHWIFLINLPVGLAGIAATGRLIREVPTVPVRDLDWRGFLLLAVTFSGLMSGASLISLPILPVWMSLTITLTGLVGGWAYLRHARRHPDPLLDPAIFADPVFRHATTATLVFLIGAGAVPFLLPLMLQLGFGLSAFEAGMITFAGGIGAITAKLISTHVFASHGFRNPMILAAVLSATGLAIKGLLTPETPHLLIVSLLVAGGVLRSLFFTGQHVLTISEIPAQDVGAALSLTTVLRPIATALGVAMAGGMLEMGSHQTGGLTLSAFHMAFFALSLVAALAILPLMRLAASSGHEMSGQVVPMRSSP</sequence>
<dbReference type="Pfam" id="PF07690">
    <property type="entry name" value="MFS_1"/>
    <property type="match status" value="1"/>
</dbReference>
<evidence type="ECO:0000259" key="6">
    <source>
        <dbReference type="PROSITE" id="PS50850"/>
    </source>
</evidence>
<dbReference type="PROSITE" id="PS50850">
    <property type="entry name" value="MFS"/>
    <property type="match status" value="1"/>
</dbReference>
<comment type="subcellular location">
    <subcellularLocation>
        <location evidence="1">Membrane</location>
        <topology evidence="1">Multi-pass membrane protein</topology>
    </subcellularLocation>
</comment>
<feature type="transmembrane region" description="Helical" evidence="5">
    <location>
        <begin position="82"/>
        <end position="101"/>
    </location>
</feature>
<dbReference type="AlphaFoldDB" id="A0A934W1F7"/>
<feature type="transmembrane region" description="Helical" evidence="5">
    <location>
        <begin position="168"/>
        <end position="185"/>
    </location>
</feature>
<reference evidence="7" key="1">
    <citation type="submission" date="2021-01" db="EMBL/GenBank/DDBJ databases">
        <title>Paracoccus amoyensis sp. nov., isolated from the surface seawater along the coast of Xiamen Island, China.</title>
        <authorList>
            <person name="Lyu L."/>
        </authorList>
    </citation>
    <scope>NUCLEOTIDE SEQUENCE</scope>
    <source>
        <strain evidence="7">MJ17</strain>
    </source>
</reference>
<keyword evidence="3 5" id="KW-1133">Transmembrane helix</keyword>
<name>A0A934W1F7_9RHOB</name>
<dbReference type="InterPro" id="IPR020846">
    <property type="entry name" value="MFS_dom"/>
</dbReference>
<organism evidence="7 8">
    <name type="scientific">Paracoccus caeni</name>
    <dbReference type="NCBI Taxonomy" id="657651"/>
    <lineage>
        <taxon>Bacteria</taxon>
        <taxon>Pseudomonadati</taxon>
        <taxon>Pseudomonadota</taxon>
        <taxon>Alphaproteobacteria</taxon>
        <taxon>Rhodobacterales</taxon>
        <taxon>Paracoccaceae</taxon>
        <taxon>Paracoccus</taxon>
    </lineage>
</organism>
<accession>A0A934W1F7</accession>
<feature type="domain" description="Major facilitator superfamily (MFS) profile" evidence="6">
    <location>
        <begin position="16"/>
        <end position="460"/>
    </location>
</feature>
<dbReference type="Gene3D" id="1.20.1250.20">
    <property type="entry name" value="MFS general substrate transporter like domains"/>
    <property type="match status" value="1"/>
</dbReference>
<feature type="transmembrane region" description="Helical" evidence="5">
    <location>
        <begin position="395"/>
        <end position="419"/>
    </location>
</feature>
<evidence type="ECO:0000256" key="3">
    <source>
        <dbReference type="ARBA" id="ARBA00022989"/>
    </source>
</evidence>
<evidence type="ECO:0000256" key="2">
    <source>
        <dbReference type="ARBA" id="ARBA00022692"/>
    </source>
</evidence>
<evidence type="ECO:0000256" key="4">
    <source>
        <dbReference type="ARBA" id="ARBA00023136"/>
    </source>
</evidence>
<feature type="transmembrane region" description="Helical" evidence="5">
    <location>
        <begin position="431"/>
        <end position="453"/>
    </location>
</feature>
<dbReference type="InterPro" id="IPR011701">
    <property type="entry name" value="MFS"/>
</dbReference>
<dbReference type="Proteomes" id="UP000640485">
    <property type="component" value="Unassembled WGS sequence"/>
</dbReference>
<protein>
    <submittedName>
        <fullName evidence="7">MFS transporter</fullName>
    </submittedName>
</protein>
<dbReference type="Gene3D" id="1.20.1720.10">
    <property type="entry name" value="Multidrug resistance protein D"/>
    <property type="match status" value="1"/>
</dbReference>
<dbReference type="RefSeq" id="WP_200686985.1">
    <property type="nucleotide sequence ID" value="NZ_JAEPRQ010000004.1"/>
</dbReference>
<keyword evidence="8" id="KW-1185">Reference proteome</keyword>
<evidence type="ECO:0000313" key="8">
    <source>
        <dbReference type="Proteomes" id="UP000640485"/>
    </source>
</evidence>
<feature type="transmembrane region" description="Helical" evidence="5">
    <location>
        <begin position="230"/>
        <end position="248"/>
    </location>
</feature>
<feature type="transmembrane region" description="Helical" evidence="5">
    <location>
        <begin position="268"/>
        <end position="290"/>
    </location>
</feature>
<dbReference type="EMBL" id="JAEPRQ010000004">
    <property type="protein sequence ID" value="MBK4216764.1"/>
    <property type="molecule type" value="Genomic_DNA"/>
</dbReference>
<feature type="transmembrane region" description="Helical" evidence="5">
    <location>
        <begin position="107"/>
        <end position="128"/>
    </location>
</feature>
<feature type="transmembrane region" description="Helical" evidence="5">
    <location>
        <begin position="334"/>
        <end position="353"/>
    </location>
</feature>
<gene>
    <name evidence="7" type="ORF">JJJ17_12575</name>
</gene>
<dbReference type="PRINTS" id="PR01036">
    <property type="entry name" value="TCRTETB"/>
</dbReference>
<comment type="caution">
    <text evidence="7">The sequence shown here is derived from an EMBL/GenBank/DDBJ whole genome shotgun (WGS) entry which is preliminary data.</text>
</comment>
<feature type="transmembrane region" description="Helical" evidence="5">
    <location>
        <begin position="206"/>
        <end position="224"/>
    </location>
</feature>
<keyword evidence="2 5" id="KW-0812">Transmembrane</keyword>
<feature type="transmembrane region" description="Helical" evidence="5">
    <location>
        <begin position="359"/>
        <end position="383"/>
    </location>
</feature>
<evidence type="ECO:0000256" key="1">
    <source>
        <dbReference type="ARBA" id="ARBA00004141"/>
    </source>
</evidence>
<keyword evidence="4 5" id="KW-0472">Membrane</keyword>
<dbReference type="SUPFAM" id="SSF103473">
    <property type="entry name" value="MFS general substrate transporter"/>
    <property type="match status" value="1"/>
</dbReference>
<feature type="transmembrane region" description="Helical" evidence="5">
    <location>
        <begin position="296"/>
        <end position="322"/>
    </location>
</feature>
<evidence type="ECO:0000313" key="7">
    <source>
        <dbReference type="EMBL" id="MBK4216764.1"/>
    </source>
</evidence>
<feature type="transmembrane region" description="Helical" evidence="5">
    <location>
        <begin position="51"/>
        <end position="70"/>
    </location>
</feature>
<dbReference type="GO" id="GO:0005886">
    <property type="term" value="C:plasma membrane"/>
    <property type="evidence" value="ECO:0007669"/>
    <property type="project" value="TreeGrafter"/>
</dbReference>
<dbReference type="PANTHER" id="PTHR23501:SF1">
    <property type="entry name" value="TRANSPORT PROTEIN HSRA-RELATED"/>
    <property type="match status" value="1"/>
</dbReference>
<proteinExistence type="predicted"/>
<feature type="transmembrane region" description="Helical" evidence="5">
    <location>
        <begin position="140"/>
        <end position="162"/>
    </location>
</feature>